<gene>
    <name evidence="7" type="primary">Ly6k_1</name>
    <name evidence="7" type="ORF">FOF47_R05389</name>
</gene>
<dbReference type="Gene3D" id="2.10.60.10">
    <property type="entry name" value="CD59"/>
    <property type="match status" value="1"/>
</dbReference>
<evidence type="ECO:0000313" key="7">
    <source>
        <dbReference type="EMBL" id="KAF0871206.1"/>
    </source>
</evidence>
<accession>A0A6G1A5Z9</accession>
<protein>
    <submittedName>
        <fullName evidence="7">LY6K protein</fullName>
    </submittedName>
</protein>
<keyword evidence="4" id="KW-0472">Membrane</keyword>
<dbReference type="InterPro" id="IPR035076">
    <property type="entry name" value="Toxin/TOLIP"/>
</dbReference>
<dbReference type="Proteomes" id="UP000475037">
    <property type="component" value="Unassembled WGS sequence"/>
</dbReference>
<proteinExistence type="predicted"/>
<evidence type="ECO:0000256" key="1">
    <source>
        <dbReference type="ARBA" id="ARBA00004236"/>
    </source>
</evidence>
<feature type="domain" description="UPAR/Ly6" evidence="6">
    <location>
        <begin position="6"/>
        <end position="97"/>
    </location>
</feature>
<dbReference type="InterPro" id="IPR052874">
    <property type="entry name" value="Sperm-ZP_regulatory"/>
</dbReference>
<dbReference type="Pfam" id="PF00087">
    <property type="entry name" value="Toxin_TOLIP"/>
    <property type="match status" value="1"/>
</dbReference>
<dbReference type="InterPro" id="IPR016054">
    <property type="entry name" value="LY6_UPA_recep-like"/>
</dbReference>
<dbReference type="SUPFAM" id="SSF57302">
    <property type="entry name" value="Snake toxin-like"/>
    <property type="match status" value="1"/>
</dbReference>
<keyword evidence="2" id="KW-1003">Cell membrane</keyword>
<dbReference type="EMBL" id="VOAJ01024661">
    <property type="protein sequence ID" value="KAF0871206.1"/>
    <property type="molecule type" value="Genomic_DNA"/>
</dbReference>
<dbReference type="InterPro" id="IPR045860">
    <property type="entry name" value="Snake_toxin-like_sf"/>
</dbReference>
<evidence type="ECO:0000313" key="8">
    <source>
        <dbReference type="Proteomes" id="UP000475037"/>
    </source>
</evidence>
<organism evidence="7 8">
    <name type="scientific">Crocuta crocuta</name>
    <name type="common">Spotted hyena</name>
    <dbReference type="NCBI Taxonomy" id="9678"/>
    <lineage>
        <taxon>Eukaryota</taxon>
        <taxon>Metazoa</taxon>
        <taxon>Chordata</taxon>
        <taxon>Craniata</taxon>
        <taxon>Vertebrata</taxon>
        <taxon>Euteleostomi</taxon>
        <taxon>Mammalia</taxon>
        <taxon>Eutheria</taxon>
        <taxon>Laurasiatheria</taxon>
        <taxon>Carnivora</taxon>
        <taxon>Feliformia</taxon>
        <taxon>Hyaenidae</taxon>
        <taxon>Crocuta</taxon>
    </lineage>
</organism>
<dbReference type="PANTHER" id="PTHR15049">
    <property type="entry name" value="GLYCOSYL-PHOSPHATIDYLINOSITOL-ANCHORED MOLECULE-LIKE PROTEIN-RELATED"/>
    <property type="match status" value="1"/>
</dbReference>
<feature type="non-terminal residue" evidence="7">
    <location>
        <position position="123"/>
    </location>
</feature>
<dbReference type="AlphaFoldDB" id="A0A6G1A5Z9"/>
<evidence type="ECO:0000256" key="5">
    <source>
        <dbReference type="ARBA" id="ARBA00023180"/>
    </source>
</evidence>
<dbReference type="PANTHER" id="PTHR15049:SF1">
    <property type="entry name" value="LYMPHOCYTE ANTIGEN 6K"/>
    <property type="match status" value="1"/>
</dbReference>
<evidence type="ECO:0000256" key="2">
    <source>
        <dbReference type="ARBA" id="ARBA00022475"/>
    </source>
</evidence>
<evidence type="ECO:0000256" key="3">
    <source>
        <dbReference type="ARBA" id="ARBA00022729"/>
    </source>
</evidence>
<feature type="non-terminal residue" evidence="7">
    <location>
        <position position="1"/>
    </location>
</feature>
<dbReference type="SMART" id="SM00134">
    <property type="entry name" value="LU"/>
    <property type="match status" value="1"/>
</dbReference>
<keyword evidence="5" id="KW-0325">Glycoprotein</keyword>
<keyword evidence="3" id="KW-0732">Signal</keyword>
<evidence type="ECO:0000256" key="4">
    <source>
        <dbReference type="ARBA" id="ARBA00023136"/>
    </source>
</evidence>
<sequence length="123" mass="13550">LSAGVLRCHVCERENSFRCTRPTNCTRGVQFCASVAVRIYPRFYYVSKQCSKYCPVGAAFAGRVKSFVLLQPMPFLYVHCCAESLCNTQEPIIRETTYREGGGARGLRSGGAWLLALLALSSG</sequence>
<name>A0A6G1A5Z9_CROCR</name>
<dbReference type="GO" id="GO:0001669">
    <property type="term" value="C:acrosomal vesicle"/>
    <property type="evidence" value="ECO:0007669"/>
    <property type="project" value="TreeGrafter"/>
</dbReference>
<dbReference type="GO" id="GO:0007339">
    <property type="term" value="P:binding of sperm to zona pellucida"/>
    <property type="evidence" value="ECO:0007669"/>
    <property type="project" value="TreeGrafter"/>
</dbReference>
<dbReference type="CDD" id="cd23550">
    <property type="entry name" value="TFP_LU_ECD_Ly6K"/>
    <property type="match status" value="1"/>
</dbReference>
<reference evidence="7 8" key="1">
    <citation type="submission" date="2019-11" db="EMBL/GenBank/DDBJ databases">
        <authorList>
            <person name="Yang C."/>
            <person name="Li F."/>
        </authorList>
    </citation>
    <scope>NUCLEOTIDE SEQUENCE [LARGE SCALE GENOMIC DNA]</scope>
    <source>
        <strain evidence="7">KB4526</strain>
        <tissue evidence="7">Muscle</tissue>
    </source>
</reference>
<evidence type="ECO:0000259" key="6">
    <source>
        <dbReference type="SMART" id="SM00134"/>
    </source>
</evidence>
<dbReference type="GO" id="GO:0005886">
    <property type="term" value="C:plasma membrane"/>
    <property type="evidence" value="ECO:0007669"/>
    <property type="project" value="UniProtKB-SubCell"/>
</dbReference>
<keyword evidence="8" id="KW-1185">Reference proteome</keyword>
<comment type="subcellular location">
    <subcellularLocation>
        <location evidence="1">Cell membrane</location>
    </subcellularLocation>
</comment>
<dbReference type="PROSITE" id="PS00983">
    <property type="entry name" value="LY6_UPAR"/>
    <property type="match status" value="1"/>
</dbReference>
<dbReference type="InterPro" id="IPR018363">
    <property type="entry name" value="CD59_antigen_CS"/>
</dbReference>
<comment type="caution">
    <text evidence="7">The sequence shown here is derived from an EMBL/GenBank/DDBJ whole genome shotgun (WGS) entry which is preliminary data.</text>
</comment>